<dbReference type="Gene3D" id="2.60.40.2300">
    <property type="entry name" value="Neutral/alkaline non-lysosomal ceramidase, C-terminal domain"/>
    <property type="match status" value="1"/>
</dbReference>
<gene>
    <name evidence="6" type="ORF">DSLASN_31890</name>
</gene>
<evidence type="ECO:0000259" key="4">
    <source>
        <dbReference type="Pfam" id="PF04734"/>
    </source>
</evidence>
<keyword evidence="3" id="KW-0443">Lipid metabolism</keyword>
<reference evidence="6 7" key="1">
    <citation type="submission" date="2021-02" db="EMBL/GenBank/DDBJ databases">
        <title>Complete genome of Desulfoluna sp. strain ASN36.</title>
        <authorList>
            <person name="Takahashi A."/>
            <person name="Kojima H."/>
            <person name="Fukui M."/>
        </authorList>
    </citation>
    <scope>NUCLEOTIDE SEQUENCE [LARGE SCALE GENOMIC DNA]</scope>
    <source>
        <strain evidence="6 7">ASN36</strain>
    </source>
</reference>
<dbReference type="InterPro" id="IPR031329">
    <property type="entry name" value="NEUT/ALK_ceramidase_N"/>
</dbReference>
<dbReference type="Pfam" id="PF17048">
    <property type="entry name" value="Ceramidse_alk_C"/>
    <property type="match status" value="1"/>
</dbReference>
<feature type="domain" description="Neutral/alkaline non-lysosomal ceramidase C-terminal" evidence="5">
    <location>
        <begin position="495"/>
        <end position="650"/>
    </location>
</feature>
<organism evidence="6 7">
    <name type="scientific">Desulfoluna limicola</name>
    <dbReference type="NCBI Taxonomy" id="2810562"/>
    <lineage>
        <taxon>Bacteria</taxon>
        <taxon>Pseudomonadati</taxon>
        <taxon>Thermodesulfobacteriota</taxon>
        <taxon>Desulfobacteria</taxon>
        <taxon>Desulfobacterales</taxon>
        <taxon>Desulfolunaceae</taxon>
        <taxon>Desulfoluna</taxon>
    </lineage>
</organism>
<dbReference type="PANTHER" id="PTHR12670">
    <property type="entry name" value="CERAMIDASE"/>
    <property type="match status" value="1"/>
</dbReference>
<dbReference type="InterPro" id="IPR006823">
    <property type="entry name" value="Ceramidase_alk"/>
</dbReference>
<proteinExistence type="inferred from homology"/>
<feature type="domain" description="Neutral/alkaline non-lysosomal ceramidase N-terminal" evidence="4">
    <location>
        <begin position="7"/>
        <end position="489"/>
    </location>
</feature>
<dbReference type="RefSeq" id="WP_236888970.1">
    <property type="nucleotide sequence ID" value="NZ_AP024488.1"/>
</dbReference>
<accession>A0ABM7PJ32</accession>
<keyword evidence="2 3" id="KW-0378">Hydrolase</keyword>
<dbReference type="EC" id="3.5.1.23" evidence="3"/>
<keyword evidence="7" id="KW-1185">Reference proteome</keyword>
<evidence type="ECO:0000313" key="7">
    <source>
        <dbReference type="Proteomes" id="UP001320148"/>
    </source>
</evidence>
<dbReference type="EMBL" id="AP024488">
    <property type="protein sequence ID" value="BCS97557.1"/>
    <property type="molecule type" value="Genomic_DNA"/>
</dbReference>
<evidence type="ECO:0000313" key="6">
    <source>
        <dbReference type="EMBL" id="BCS97557.1"/>
    </source>
</evidence>
<dbReference type="InterPro" id="IPR038445">
    <property type="entry name" value="NCDase_C_sf"/>
</dbReference>
<evidence type="ECO:0000256" key="2">
    <source>
        <dbReference type="ARBA" id="ARBA00022801"/>
    </source>
</evidence>
<comment type="catalytic activity">
    <reaction evidence="3">
        <text>an N-acylsphing-4-enine + H2O = sphing-4-enine + a fatty acid</text>
        <dbReference type="Rhea" id="RHEA:20856"/>
        <dbReference type="ChEBI" id="CHEBI:15377"/>
        <dbReference type="ChEBI" id="CHEBI:28868"/>
        <dbReference type="ChEBI" id="CHEBI:52639"/>
        <dbReference type="ChEBI" id="CHEBI:57756"/>
        <dbReference type="EC" id="3.5.1.23"/>
    </reaction>
</comment>
<comment type="similarity">
    <text evidence="1 3">Belongs to the neutral ceramidase family.</text>
</comment>
<name>A0ABM7PJ32_9BACT</name>
<dbReference type="InterPro" id="IPR031331">
    <property type="entry name" value="NEUT/ALK_ceramidase_C"/>
</dbReference>
<dbReference type="Pfam" id="PF04734">
    <property type="entry name" value="Ceramidase_alk"/>
    <property type="match status" value="1"/>
</dbReference>
<sequence>MAQDADFHIGSGMYDMTGPAAELGMMGYSMPDQTTEGISMRLRSRAFVVADPVGGKRVAFVSVDTGIIPQGIKQEVTRLLGSRFGSLYTEKNVLISANHSHSGPGAYSHYAMYNLFMFGYDETNFNCVANGIYQSIVRAHTNLAPGTIQIKAEELDDCGWNRSEEAYDNNPAEERNRYASNTDKTMTLLKFVTSAGVEIGTVNWFAIHPTSLGNTNKLISGDNKGYASYLFEKEMGTNYASENTFVAAFAQTNSGDVSPNILWGYPNGVDDFGHMVTIGERQYIKAKELYSSAAEALTAGVDYRHQYVDFSTESIEPDFMPVGMGAGNTCSAAIGFSMLAGSTEDGKGIDIQEGVTYPYEGTIGTNVFPWSFTVMPEDQACHDEKPIALPMGRIRPQGIPLTPEVLPVQIIRIGNLALVGLPTEISTMAGRRLRETVRQALGGSVDYVVIAAVSNAYAGYMTTREEYAMQHYEGASTHFGPYALNAFQQRFFGIASDMAADRDSDAGPTPRDIKEDQTVNIPGVVFDDKPLFKRFGDVITQANASYNQTETVTVVFWGAHPRNDLRIQGSFLVVEQATADGYIPVARDWDPETVYHWQRSGVADSKVTITWTIPEGTPPGQYRIRHFGNWKSGWTGAISPYEGTSRVFTVY</sequence>
<protein>
    <recommendedName>
        <fullName evidence="3">Neutral ceramidase</fullName>
        <ecNumber evidence="3">3.5.1.23</ecNumber>
    </recommendedName>
</protein>
<dbReference type="Proteomes" id="UP001320148">
    <property type="component" value="Chromosome"/>
</dbReference>
<dbReference type="PANTHER" id="PTHR12670:SF1">
    <property type="entry name" value="NEUTRAL CERAMIDASE"/>
    <property type="match status" value="1"/>
</dbReference>
<keyword evidence="3" id="KW-0746">Sphingolipid metabolism</keyword>
<evidence type="ECO:0000259" key="5">
    <source>
        <dbReference type="Pfam" id="PF17048"/>
    </source>
</evidence>
<evidence type="ECO:0000256" key="1">
    <source>
        <dbReference type="ARBA" id="ARBA00009835"/>
    </source>
</evidence>
<evidence type="ECO:0000256" key="3">
    <source>
        <dbReference type="RuleBase" id="RU366019"/>
    </source>
</evidence>